<dbReference type="GO" id="GO:0004843">
    <property type="term" value="F:cysteine-type deubiquitinase activity"/>
    <property type="evidence" value="ECO:0007669"/>
    <property type="project" value="UniProtKB-EC"/>
</dbReference>
<keyword evidence="6 9" id="KW-0378">Hydrolase</keyword>
<evidence type="ECO:0000256" key="1">
    <source>
        <dbReference type="ARBA" id="ARBA00000707"/>
    </source>
</evidence>
<evidence type="ECO:0000313" key="9">
    <source>
        <dbReference type="EMBL" id="CAI8017077.1"/>
    </source>
</evidence>
<reference evidence="9" key="1">
    <citation type="submission" date="2023-03" db="EMBL/GenBank/DDBJ databases">
        <authorList>
            <person name="Steffen K."/>
            <person name="Cardenas P."/>
        </authorList>
    </citation>
    <scope>NUCLEOTIDE SEQUENCE</scope>
</reference>
<organism evidence="9 10">
    <name type="scientific">Geodia barretti</name>
    <name type="common">Barrett's horny sponge</name>
    <dbReference type="NCBI Taxonomy" id="519541"/>
    <lineage>
        <taxon>Eukaryota</taxon>
        <taxon>Metazoa</taxon>
        <taxon>Porifera</taxon>
        <taxon>Demospongiae</taxon>
        <taxon>Heteroscleromorpha</taxon>
        <taxon>Tetractinellida</taxon>
        <taxon>Astrophorina</taxon>
        <taxon>Geodiidae</taxon>
        <taxon>Geodia</taxon>
    </lineage>
</organism>
<keyword evidence="10" id="KW-1185">Reference proteome</keyword>
<evidence type="ECO:0000256" key="4">
    <source>
        <dbReference type="ARBA" id="ARBA00022670"/>
    </source>
</evidence>
<dbReference type="EMBL" id="CASHTH010001588">
    <property type="protein sequence ID" value="CAI8017077.1"/>
    <property type="molecule type" value="Genomic_DNA"/>
</dbReference>
<keyword evidence="7" id="KW-0788">Thiol protease</keyword>
<comment type="similarity">
    <text evidence="2">Belongs to the peptidase C19 family.</text>
</comment>
<evidence type="ECO:0000256" key="3">
    <source>
        <dbReference type="ARBA" id="ARBA00012759"/>
    </source>
</evidence>
<name>A0AA35RTR3_GEOBA</name>
<evidence type="ECO:0000256" key="7">
    <source>
        <dbReference type="ARBA" id="ARBA00022807"/>
    </source>
</evidence>
<keyword evidence="4" id="KW-0645">Protease</keyword>
<dbReference type="Pfam" id="PF14533">
    <property type="entry name" value="USP7_C2"/>
    <property type="match status" value="1"/>
</dbReference>
<proteinExistence type="inferred from homology"/>
<accession>A0AA35RTR3</accession>
<dbReference type="EC" id="3.4.19.12" evidence="3"/>
<comment type="catalytic activity">
    <reaction evidence="1">
        <text>Thiol-dependent hydrolysis of ester, thioester, amide, peptide and isopeptide bonds formed by the C-terminal Gly of ubiquitin (a 76-residue protein attached to proteins as an intracellular targeting signal).</text>
        <dbReference type="EC" id="3.4.19.12"/>
    </reaction>
</comment>
<evidence type="ECO:0000256" key="5">
    <source>
        <dbReference type="ARBA" id="ARBA00022786"/>
    </source>
</evidence>
<dbReference type="InterPro" id="IPR029346">
    <property type="entry name" value="USP_C"/>
</dbReference>
<evidence type="ECO:0000259" key="8">
    <source>
        <dbReference type="Pfam" id="PF14533"/>
    </source>
</evidence>
<dbReference type="GO" id="GO:0006508">
    <property type="term" value="P:proteolysis"/>
    <property type="evidence" value="ECO:0007669"/>
    <property type="project" value="UniProtKB-KW"/>
</dbReference>
<gene>
    <name evidence="9" type="ORF">GBAR_LOCUS10417</name>
</gene>
<sequence length="120" mass="14004">MYEIEEVRKEEVELDEDEAFLPIAHFHKAPGNTFGTPFVIVVKNGERLSSVIEKIQSRLSVPEKEFDKWKFAIVQAIQVLKYYSEEEDDPILFSHFFLNPSRGITFPRMGTPWFGLEHSQ</sequence>
<dbReference type="AlphaFoldDB" id="A0AA35RTR3"/>
<evidence type="ECO:0000256" key="6">
    <source>
        <dbReference type="ARBA" id="ARBA00022801"/>
    </source>
</evidence>
<protein>
    <recommendedName>
        <fullName evidence="3">ubiquitinyl hydrolase 1</fullName>
        <ecNumber evidence="3">3.4.19.12</ecNumber>
    </recommendedName>
</protein>
<dbReference type="Proteomes" id="UP001174909">
    <property type="component" value="Unassembled WGS sequence"/>
</dbReference>
<keyword evidence="5" id="KW-0833">Ubl conjugation pathway</keyword>
<comment type="caution">
    <text evidence="9">The sequence shown here is derived from an EMBL/GenBank/DDBJ whole genome shotgun (WGS) entry which is preliminary data.</text>
</comment>
<evidence type="ECO:0000256" key="2">
    <source>
        <dbReference type="ARBA" id="ARBA00009085"/>
    </source>
</evidence>
<feature type="domain" description="Ubiquitin carboxyl-terminal hydrolase C-terminal" evidence="8">
    <location>
        <begin position="2"/>
        <end position="118"/>
    </location>
</feature>
<evidence type="ECO:0000313" key="10">
    <source>
        <dbReference type="Proteomes" id="UP001174909"/>
    </source>
</evidence>